<dbReference type="GO" id="GO:0015627">
    <property type="term" value="C:type II protein secretion system complex"/>
    <property type="evidence" value="ECO:0007669"/>
    <property type="project" value="InterPro"/>
</dbReference>
<dbReference type="InterPro" id="IPR045584">
    <property type="entry name" value="Pilin-like"/>
</dbReference>
<dbReference type="Proteomes" id="UP000239263">
    <property type="component" value="Unassembled WGS sequence"/>
</dbReference>
<comment type="subunit">
    <text evidence="2">The pili are polar flexible filaments of about 5.4 nanometers diameter and 2.5 micrometers average length; they consist of only a single polypeptide chain arranged in a helical configuration of five subunits per turn in the assembled pilus.</text>
</comment>
<dbReference type="GO" id="GO:0009289">
    <property type="term" value="C:pilus"/>
    <property type="evidence" value="ECO:0007669"/>
    <property type="project" value="InterPro"/>
</dbReference>
<dbReference type="PANTHER" id="PTHR30093:SF34">
    <property type="entry name" value="PREPILIN PEPTIDASE-DEPENDENT PROTEIN D"/>
    <property type="match status" value="1"/>
</dbReference>
<evidence type="ECO:0000256" key="4">
    <source>
        <dbReference type="RuleBase" id="RU000389"/>
    </source>
</evidence>
<reference evidence="6 7" key="1">
    <citation type="submission" date="2016-12" db="EMBL/GenBank/DDBJ databases">
        <title>Diversity of luminous bacteria.</title>
        <authorList>
            <person name="Yoshizawa S."/>
            <person name="Kogure K."/>
        </authorList>
    </citation>
    <scope>NUCLEOTIDE SEQUENCE [LARGE SCALE GENOMIC DNA]</scope>
    <source>
        <strain evidence="6 7">ATCC 33715</strain>
    </source>
</reference>
<evidence type="ECO:0000313" key="6">
    <source>
        <dbReference type="EMBL" id="PQJ90048.1"/>
    </source>
</evidence>
<keyword evidence="5" id="KW-0472">Membrane</keyword>
<dbReference type="OrthoDB" id="5918848at2"/>
<evidence type="ECO:0000256" key="1">
    <source>
        <dbReference type="ARBA" id="ARBA00005233"/>
    </source>
</evidence>
<dbReference type="InterPro" id="IPR000983">
    <property type="entry name" value="Bac_GSPG_pilin"/>
</dbReference>
<evidence type="ECO:0000256" key="2">
    <source>
        <dbReference type="ARBA" id="ARBA00011156"/>
    </source>
</evidence>
<dbReference type="EMBL" id="MSCO01000001">
    <property type="protein sequence ID" value="PQJ90048.1"/>
    <property type="molecule type" value="Genomic_DNA"/>
</dbReference>
<evidence type="ECO:0000256" key="5">
    <source>
        <dbReference type="SAM" id="Phobius"/>
    </source>
</evidence>
<evidence type="ECO:0000256" key="3">
    <source>
        <dbReference type="ARBA" id="ARBA00022481"/>
    </source>
</evidence>
<evidence type="ECO:0000313" key="7">
    <source>
        <dbReference type="Proteomes" id="UP000239263"/>
    </source>
</evidence>
<keyword evidence="3" id="KW-0488">Methylation</keyword>
<dbReference type="AlphaFoldDB" id="A0A2S7XFB4"/>
<comment type="similarity">
    <text evidence="1 4">Belongs to the N-Me-Phe pilin family.</text>
</comment>
<gene>
    <name evidence="6" type="ORF">BTO22_10825</name>
</gene>
<dbReference type="SUPFAM" id="SSF54523">
    <property type="entry name" value="Pili subunits"/>
    <property type="match status" value="1"/>
</dbReference>
<dbReference type="PRINTS" id="PR00813">
    <property type="entry name" value="BCTERIALGSPG"/>
</dbReference>
<dbReference type="InterPro" id="IPR012902">
    <property type="entry name" value="N_methyl_site"/>
</dbReference>
<feature type="transmembrane region" description="Helical" evidence="5">
    <location>
        <begin position="12"/>
        <end position="30"/>
    </location>
</feature>
<dbReference type="InterPro" id="IPR001082">
    <property type="entry name" value="Pilin"/>
</dbReference>
<name>A0A2S7XFB4_9GAMM</name>
<dbReference type="NCBIfam" id="TIGR02532">
    <property type="entry name" value="IV_pilin_GFxxxE"/>
    <property type="match status" value="1"/>
</dbReference>
<keyword evidence="5" id="KW-1133">Transmembrane helix</keyword>
<dbReference type="PROSITE" id="PS00409">
    <property type="entry name" value="PROKAR_NTER_METHYL"/>
    <property type="match status" value="1"/>
</dbReference>
<dbReference type="GO" id="GO:0007155">
    <property type="term" value="P:cell adhesion"/>
    <property type="evidence" value="ECO:0007669"/>
    <property type="project" value="InterPro"/>
</dbReference>
<dbReference type="GO" id="GO:0015628">
    <property type="term" value="P:protein secretion by the type II secretion system"/>
    <property type="evidence" value="ECO:0007669"/>
    <property type="project" value="InterPro"/>
</dbReference>
<dbReference type="RefSeq" id="WP_105055488.1">
    <property type="nucleotide sequence ID" value="NZ_CAWNRT010000001.1"/>
</dbReference>
<dbReference type="PANTHER" id="PTHR30093">
    <property type="entry name" value="GENERAL SECRETION PATHWAY PROTEIN G"/>
    <property type="match status" value="1"/>
</dbReference>
<organism evidence="6 7">
    <name type="scientific">Aliivibrio sifiae</name>
    <dbReference type="NCBI Taxonomy" id="566293"/>
    <lineage>
        <taxon>Bacteria</taxon>
        <taxon>Pseudomonadati</taxon>
        <taxon>Pseudomonadota</taxon>
        <taxon>Gammaproteobacteria</taxon>
        <taxon>Vibrionales</taxon>
        <taxon>Vibrionaceae</taxon>
        <taxon>Aliivibrio</taxon>
    </lineage>
</organism>
<proteinExistence type="inferred from homology"/>
<dbReference type="Pfam" id="PF07963">
    <property type="entry name" value="N_methyl"/>
    <property type="match status" value="1"/>
</dbReference>
<keyword evidence="5" id="KW-0812">Transmembrane</keyword>
<protein>
    <submittedName>
        <fullName evidence="6">Prepilin-type N-terminal cleavage/methylation domain-containing protein</fullName>
    </submittedName>
</protein>
<sequence length="156" mass="16273">MKQRQGQKGFTLIELMIVVAVIGVLSAVAIPQYQKYVAKAEVASALITLSGLKTNVEAFTVENGKFPTGSGTEEPENLGAPAEMDLGDISFTAQGTGVSGASGTIKFVFATSASNSVSSLISEKSFELTRNNSGTWDCQTSSSDGVDADLLPKNCK</sequence>
<accession>A0A2S7XFB4</accession>
<comment type="caution">
    <text evidence="6">The sequence shown here is derived from an EMBL/GenBank/DDBJ whole genome shotgun (WGS) entry which is preliminary data.</text>
</comment>
<dbReference type="Gene3D" id="3.30.700.10">
    <property type="entry name" value="Glycoprotein, Type 4 Pilin"/>
    <property type="match status" value="1"/>
</dbReference>
<dbReference type="Pfam" id="PF00114">
    <property type="entry name" value="Pilin"/>
    <property type="match status" value="1"/>
</dbReference>
<keyword evidence="4" id="KW-0281">Fimbrium</keyword>